<dbReference type="Gene3D" id="3.30.70.270">
    <property type="match status" value="1"/>
</dbReference>
<dbReference type="PANTHER" id="PTHR24559:SF444">
    <property type="entry name" value="REVERSE TRANSCRIPTASE DOMAIN-CONTAINING PROTEIN"/>
    <property type="match status" value="1"/>
</dbReference>
<dbReference type="SUPFAM" id="SSF56672">
    <property type="entry name" value="DNA/RNA polymerases"/>
    <property type="match status" value="1"/>
</dbReference>
<evidence type="ECO:0000313" key="2">
    <source>
        <dbReference type="Proteomes" id="UP000765509"/>
    </source>
</evidence>
<comment type="caution">
    <text evidence="1">The sequence shown here is derived from an EMBL/GenBank/DDBJ whole genome shotgun (WGS) entry which is preliminary data.</text>
</comment>
<dbReference type="Gene3D" id="2.40.70.10">
    <property type="entry name" value="Acid Proteases"/>
    <property type="match status" value="1"/>
</dbReference>
<dbReference type="InterPro" id="IPR043128">
    <property type="entry name" value="Rev_trsase/Diguanyl_cyclase"/>
</dbReference>
<dbReference type="InterPro" id="IPR021109">
    <property type="entry name" value="Peptidase_aspartic_dom_sf"/>
</dbReference>
<evidence type="ECO:0008006" key="3">
    <source>
        <dbReference type="Google" id="ProtNLM"/>
    </source>
</evidence>
<dbReference type="PANTHER" id="PTHR24559">
    <property type="entry name" value="TRANSPOSON TY3-I GAG-POL POLYPROTEIN"/>
    <property type="match status" value="1"/>
</dbReference>
<gene>
    <name evidence="1" type="ORF">O181_120314</name>
</gene>
<proteinExistence type="predicted"/>
<dbReference type="SUPFAM" id="SSF50630">
    <property type="entry name" value="Acid proteases"/>
    <property type="match status" value="1"/>
</dbReference>
<dbReference type="InterPro" id="IPR053134">
    <property type="entry name" value="RNA-dir_DNA_polymerase"/>
</dbReference>
<accession>A0A9Q3KIV9</accession>
<dbReference type="AlphaFoldDB" id="A0A9Q3KIV9"/>
<dbReference type="InterPro" id="IPR043502">
    <property type="entry name" value="DNA/RNA_pol_sf"/>
</dbReference>
<evidence type="ECO:0000313" key="1">
    <source>
        <dbReference type="EMBL" id="MBW0580599.1"/>
    </source>
</evidence>
<keyword evidence="2" id="KW-1185">Reference proteome</keyword>
<dbReference type="OrthoDB" id="3250101at2759"/>
<dbReference type="EMBL" id="AVOT02107920">
    <property type="protein sequence ID" value="MBW0580599.1"/>
    <property type="molecule type" value="Genomic_DNA"/>
</dbReference>
<name>A0A9Q3KIV9_9BASI</name>
<dbReference type="Gene3D" id="3.10.10.10">
    <property type="entry name" value="HIV Type 1 Reverse Transcriptase, subunit A, domain 1"/>
    <property type="match status" value="1"/>
</dbReference>
<sequence>MVGNQEAKANLDTGAYCTCVGKSYLKTIVPDWEEKLIPIQGVKFSSASESMKPLGIIDLTLIFPHPSQCIRLKVEFVVMDNCTSNHFILGNDYLSIYGIDIFNQQDRYFTIGDYKRQKFGFVNNKRQITVVENEEKSPGMDFFITEQLKEAEFNHEVTVKLKEKLIDLLFKYKNAFESDKETLGAIIGHELDIILSLEKPYPPLLRRPAYPASPRAKEALEVHIKELMDLGVLRKVGHNEQVEVTTPVIITWQNGKSRMVGDFRALNTYTIPDRYPISRIHETLTQLFQAKFITAIDALKGFNQNVLT</sequence>
<protein>
    <recommendedName>
        <fullName evidence="3">Reverse transcriptase domain-containing protein</fullName>
    </recommendedName>
</protein>
<reference evidence="1" key="1">
    <citation type="submission" date="2021-03" db="EMBL/GenBank/DDBJ databases">
        <title>Draft genome sequence of rust myrtle Austropuccinia psidii MF-1, a brazilian biotype.</title>
        <authorList>
            <person name="Quecine M.C."/>
            <person name="Pachon D.M.R."/>
            <person name="Bonatelli M.L."/>
            <person name="Correr F.H."/>
            <person name="Franceschini L.M."/>
            <person name="Leite T.F."/>
            <person name="Margarido G.R.A."/>
            <person name="Almeida C.A."/>
            <person name="Ferrarezi J.A."/>
            <person name="Labate C.A."/>
        </authorList>
    </citation>
    <scope>NUCLEOTIDE SEQUENCE</scope>
    <source>
        <strain evidence="1">MF-1</strain>
    </source>
</reference>
<dbReference type="Proteomes" id="UP000765509">
    <property type="component" value="Unassembled WGS sequence"/>
</dbReference>
<organism evidence="1 2">
    <name type="scientific">Austropuccinia psidii MF-1</name>
    <dbReference type="NCBI Taxonomy" id="1389203"/>
    <lineage>
        <taxon>Eukaryota</taxon>
        <taxon>Fungi</taxon>
        <taxon>Dikarya</taxon>
        <taxon>Basidiomycota</taxon>
        <taxon>Pucciniomycotina</taxon>
        <taxon>Pucciniomycetes</taxon>
        <taxon>Pucciniales</taxon>
        <taxon>Sphaerophragmiaceae</taxon>
        <taxon>Austropuccinia</taxon>
    </lineage>
</organism>